<feature type="domain" description="Flavodoxin-like" evidence="1">
    <location>
        <begin position="20"/>
        <end position="182"/>
    </location>
</feature>
<protein>
    <submittedName>
        <fullName evidence="3">Flavodoxin</fullName>
    </submittedName>
</protein>
<reference evidence="3" key="1">
    <citation type="submission" date="2019-11" db="EMBL/GenBank/DDBJ databases">
        <authorList>
            <person name="Feng L."/>
        </authorList>
    </citation>
    <scope>NUCLEOTIDE SEQUENCE</scope>
    <source>
        <strain evidence="3">PclaraLFYP37</strain>
    </source>
</reference>
<evidence type="ECO:0000259" key="1">
    <source>
        <dbReference type="Pfam" id="PF12682"/>
    </source>
</evidence>
<dbReference type="Pfam" id="PF18962">
    <property type="entry name" value="Por_Secre_tail"/>
    <property type="match status" value="1"/>
</dbReference>
<dbReference type="AlphaFoldDB" id="A0A6N3H1Y4"/>
<dbReference type="InterPro" id="IPR029039">
    <property type="entry name" value="Flavoprotein-like_sf"/>
</dbReference>
<dbReference type="GO" id="GO:0010181">
    <property type="term" value="F:FMN binding"/>
    <property type="evidence" value="ECO:0007669"/>
    <property type="project" value="InterPro"/>
</dbReference>
<dbReference type="PANTHER" id="PTHR39201:SF1">
    <property type="entry name" value="FLAVODOXIN-LIKE DOMAIN-CONTAINING PROTEIN"/>
    <property type="match status" value="1"/>
</dbReference>
<dbReference type="PANTHER" id="PTHR39201">
    <property type="entry name" value="EXPORTED PROTEIN-RELATED"/>
    <property type="match status" value="1"/>
</dbReference>
<sequence length="266" mass="29358">MKKIIMLMVAMLYVVATNAKTLVAYYSYTNNVERIVAELRSQIEVDVMEIEPAQKGLDYAANNYALGTQLLNAIKANPNDASSYPAIDPVEVNMDDYDMVIIAVPLWWSQMAAPFQTFLFQYGQQMAGKNIGVIVSSASSDISGVVADAKRLIPKGNFIEPNLWIRSSQTSHATSLIADWLNDIHYNSITSSVTSVQDNVNFELKSTEGILNVNGDFEKLSIYNLSGDKVIETSNSQVNTSSLTPGIYVTQISSETYSVTRKISIR</sequence>
<gene>
    <name evidence="3" type="ORF">PCLFYP37_00754</name>
</gene>
<name>A0A6N3H1Y4_9BACT</name>
<proteinExistence type="predicted"/>
<feature type="domain" description="Secretion system C-terminal sorting" evidence="2">
    <location>
        <begin position="209"/>
        <end position="265"/>
    </location>
</feature>
<dbReference type="SUPFAM" id="SSF52218">
    <property type="entry name" value="Flavoproteins"/>
    <property type="match status" value="1"/>
</dbReference>
<dbReference type="EMBL" id="CACRUT010000034">
    <property type="protein sequence ID" value="VYU70281.1"/>
    <property type="molecule type" value="Genomic_DNA"/>
</dbReference>
<accession>A0A6N3H1Y4</accession>
<organism evidence="3">
    <name type="scientific">Paraprevotella clara</name>
    <dbReference type="NCBI Taxonomy" id="454154"/>
    <lineage>
        <taxon>Bacteria</taxon>
        <taxon>Pseudomonadati</taxon>
        <taxon>Bacteroidota</taxon>
        <taxon>Bacteroidia</taxon>
        <taxon>Bacteroidales</taxon>
        <taxon>Prevotellaceae</taxon>
        <taxon>Paraprevotella</taxon>
    </lineage>
</organism>
<dbReference type="Pfam" id="PF12682">
    <property type="entry name" value="Flavodoxin_4"/>
    <property type="match status" value="1"/>
</dbReference>
<evidence type="ECO:0000313" key="3">
    <source>
        <dbReference type="EMBL" id="VYU70281.1"/>
    </source>
</evidence>
<dbReference type="NCBIfam" id="TIGR04183">
    <property type="entry name" value="Por_Secre_tail"/>
    <property type="match status" value="1"/>
</dbReference>
<dbReference type="InterPro" id="IPR026444">
    <property type="entry name" value="Secre_tail"/>
</dbReference>
<evidence type="ECO:0000259" key="2">
    <source>
        <dbReference type="Pfam" id="PF18962"/>
    </source>
</evidence>
<dbReference type="InterPro" id="IPR008254">
    <property type="entry name" value="Flavodoxin/NO_synth"/>
</dbReference>
<dbReference type="RefSeq" id="WP_412442830.1">
    <property type="nucleotide sequence ID" value="NZ_CACRUT010000034.1"/>
</dbReference>
<dbReference type="Gene3D" id="3.40.50.360">
    <property type="match status" value="1"/>
</dbReference>